<dbReference type="SUPFAM" id="SSF51735">
    <property type="entry name" value="NAD(P)-binding Rossmann-fold domains"/>
    <property type="match status" value="1"/>
</dbReference>
<accession>A0A418ME04</accession>
<dbReference type="AlphaFoldDB" id="A0A418ME04"/>
<dbReference type="GO" id="GO:0004029">
    <property type="term" value="F:aldehyde dehydrogenase (NAD+) activity"/>
    <property type="evidence" value="ECO:0007669"/>
    <property type="project" value="TreeGrafter"/>
</dbReference>
<evidence type="ECO:0000313" key="2">
    <source>
        <dbReference type="EMBL" id="RIV25011.1"/>
    </source>
</evidence>
<evidence type="ECO:0000259" key="1">
    <source>
        <dbReference type="Pfam" id="PF01370"/>
    </source>
</evidence>
<proteinExistence type="predicted"/>
<dbReference type="PANTHER" id="PTHR48079">
    <property type="entry name" value="PROTEIN YEEZ"/>
    <property type="match status" value="1"/>
</dbReference>
<comment type="caution">
    <text evidence="2">The sequence shown here is derived from an EMBL/GenBank/DDBJ whole genome shotgun (WGS) entry which is preliminary data.</text>
</comment>
<dbReference type="InterPro" id="IPR051783">
    <property type="entry name" value="NAD(P)-dependent_oxidoreduct"/>
</dbReference>
<sequence length="348" mass="37796">MKTVLLTGANGFLGGHLCRTLLQRGYAVRAYVRPGGNQRMLSGLPLDIWEGDLRDTDNVRGATYGCDYVIHAGAVAQVNPARSRTVVDVNVGGTAAVLTAATEAQVERLVFVGTANVFGFGSKEQPGDEACPYNGARYGLDYMDSKLVATRMVTQAAVEHRVPAVLVHPTFMLGPIDHKITSNALLLALYQGQLAGIPTGGKNYIHVDDAATATVNALTEGRLGESYILGNENLSYREAFALMADVMHVRPPRWLVPRPVTRLIGQVSDWKYQLTGRLAQLNSAMAAVANDGHYFTADKAIQELHLPQTPVRVAIQDAFDWFQQHGIIQKAAWQPGTHEFRQFAGSGQ</sequence>
<dbReference type="Gene3D" id="3.40.50.720">
    <property type="entry name" value="NAD(P)-binding Rossmann-like Domain"/>
    <property type="match status" value="1"/>
</dbReference>
<dbReference type="Proteomes" id="UP000283523">
    <property type="component" value="Unassembled WGS sequence"/>
</dbReference>
<gene>
    <name evidence="2" type="ORF">DYU11_06745</name>
</gene>
<dbReference type="PANTHER" id="PTHR48079:SF6">
    <property type="entry name" value="NAD(P)-BINDING DOMAIN-CONTAINING PROTEIN-RELATED"/>
    <property type="match status" value="1"/>
</dbReference>
<feature type="domain" description="NAD-dependent epimerase/dehydratase" evidence="1">
    <location>
        <begin position="4"/>
        <end position="230"/>
    </location>
</feature>
<dbReference type="InterPro" id="IPR001509">
    <property type="entry name" value="Epimerase_deHydtase"/>
</dbReference>
<protein>
    <submittedName>
        <fullName evidence="2">NAD-dependent epimerase/dehydratase family protein</fullName>
    </submittedName>
</protein>
<evidence type="ECO:0000313" key="3">
    <source>
        <dbReference type="Proteomes" id="UP000283523"/>
    </source>
</evidence>
<organism evidence="2 3">
    <name type="scientific">Fibrisoma montanum</name>
    <dbReference type="NCBI Taxonomy" id="2305895"/>
    <lineage>
        <taxon>Bacteria</taxon>
        <taxon>Pseudomonadati</taxon>
        <taxon>Bacteroidota</taxon>
        <taxon>Cytophagia</taxon>
        <taxon>Cytophagales</taxon>
        <taxon>Spirosomataceae</taxon>
        <taxon>Fibrisoma</taxon>
    </lineage>
</organism>
<dbReference type="Pfam" id="PF01370">
    <property type="entry name" value="Epimerase"/>
    <property type="match status" value="1"/>
</dbReference>
<reference evidence="2 3" key="1">
    <citation type="submission" date="2018-08" db="EMBL/GenBank/DDBJ databases">
        <title>Fibrisoma montanum sp. nov., isolated from Danxia mountain soil.</title>
        <authorList>
            <person name="Huang Y."/>
        </authorList>
    </citation>
    <scope>NUCLEOTIDE SEQUENCE [LARGE SCALE GENOMIC DNA]</scope>
    <source>
        <strain evidence="2 3">HYT19</strain>
    </source>
</reference>
<name>A0A418ME04_9BACT</name>
<dbReference type="OrthoDB" id="1490291at2"/>
<dbReference type="EMBL" id="QXED01000002">
    <property type="protein sequence ID" value="RIV25011.1"/>
    <property type="molecule type" value="Genomic_DNA"/>
</dbReference>
<dbReference type="InterPro" id="IPR036291">
    <property type="entry name" value="NAD(P)-bd_dom_sf"/>
</dbReference>
<dbReference type="RefSeq" id="WP_119666898.1">
    <property type="nucleotide sequence ID" value="NZ_QXED01000002.1"/>
</dbReference>
<dbReference type="GO" id="GO:0005737">
    <property type="term" value="C:cytoplasm"/>
    <property type="evidence" value="ECO:0007669"/>
    <property type="project" value="TreeGrafter"/>
</dbReference>
<keyword evidence="3" id="KW-1185">Reference proteome</keyword>